<sequence length="181" mass="19076">MRDDVQSGMAQVQGMGVDKAHAAAIIASAIRESGMNPGAVGDNGKAYGLFQFHADRQADFRKVMGRDIRGSSASEQLEYMYRSMQAGGEEAGPGKAFWASSGKDAARVFSDKIERPADKGKEGDIRSGIAESLGDVNITLHQTITTPGGQSKTKTLTAKVSKPAAHGSTYKLAIPQTDTGN</sequence>
<feature type="region of interest" description="Disordered" evidence="1">
    <location>
        <begin position="144"/>
        <end position="181"/>
    </location>
</feature>
<evidence type="ECO:0000256" key="1">
    <source>
        <dbReference type="SAM" id="MobiDB-lite"/>
    </source>
</evidence>
<comment type="caution">
    <text evidence="3">The sequence shown here is derived from an EMBL/GenBank/DDBJ whole genome shotgun (WGS) entry which is preliminary data.</text>
</comment>
<evidence type="ECO:0000313" key="4">
    <source>
        <dbReference type="Proteomes" id="UP000583127"/>
    </source>
</evidence>
<dbReference type="RefSeq" id="WP_169497597.1">
    <property type="nucleotide sequence ID" value="NZ_JABBFZ010000004.1"/>
</dbReference>
<keyword evidence="4" id="KW-1185">Reference proteome</keyword>
<feature type="compositionally biased region" description="Polar residues" evidence="1">
    <location>
        <begin position="144"/>
        <end position="158"/>
    </location>
</feature>
<accession>A0A7X9X4N0</accession>
<dbReference type="EMBL" id="JABBFZ010000004">
    <property type="protein sequence ID" value="NML31340.1"/>
    <property type="molecule type" value="Genomic_DNA"/>
</dbReference>
<dbReference type="AlphaFoldDB" id="A0A7X9X4N0"/>
<dbReference type="Gene3D" id="1.10.530.10">
    <property type="match status" value="1"/>
</dbReference>
<dbReference type="SUPFAM" id="SSF53955">
    <property type="entry name" value="Lysozyme-like"/>
    <property type="match status" value="1"/>
</dbReference>
<reference evidence="3 4" key="1">
    <citation type="submission" date="2020-04" db="EMBL/GenBank/DDBJ databases">
        <title>Paraburkholderia sp. G-4-1-8 isolated from soil.</title>
        <authorList>
            <person name="Dahal R.H."/>
        </authorList>
    </citation>
    <scope>NUCLEOTIDE SEQUENCE [LARGE SCALE GENOMIC DNA]</scope>
    <source>
        <strain evidence="3 4">G-4-1-8</strain>
    </source>
</reference>
<dbReference type="InterPro" id="IPR041219">
    <property type="entry name" value="Phage_lysozyme2"/>
</dbReference>
<evidence type="ECO:0000313" key="3">
    <source>
        <dbReference type="EMBL" id="NML31340.1"/>
    </source>
</evidence>
<evidence type="ECO:0000259" key="2">
    <source>
        <dbReference type="Pfam" id="PF18013"/>
    </source>
</evidence>
<proteinExistence type="predicted"/>
<protein>
    <recommendedName>
        <fullName evidence="2">Phage tail lysozyme domain-containing protein</fullName>
    </recommendedName>
</protein>
<name>A0A7X9X4N0_9BURK</name>
<dbReference type="Proteomes" id="UP000583127">
    <property type="component" value="Unassembled WGS sequence"/>
</dbReference>
<dbReference type="InterPro" id="IPR023346">
    <property type="entry name" value="Lysozyme-like_dom_sf"/>
</dbReference>
<organism evidence="3 4">
    <name type="scientific">Paraburkholderia antibiotica</name>
    <dbReference type="NCBI Taxonomy" id="2728839"/>
    <lineage>
        <taxon>Bacteria</taxon>
        <taxon>Pseudomonadati</taxon>
        <taxon>Pseudomonadota</taxon>
        <taxon>Betaproteobacteria</taxon>
        <taxon>Burkholderiales</taxon>
        <taxon>Burkholderiaceae</taxon>
        <taxon>Paraburkholderia</taxon>
    </lineage>
</organism>
<feature type="domain" description="Phage tail lysozyme" evidence="2">
    <location>
        <begin position="13"/>
        <end position="132"/>
    </location>
</feature>
<gene>
    <name evidence="3" type="ORF">HHL14_10900</name>
</gene>
<dbReference type="Pfam" id="PF18013">
    <property type="entry name" value="Phage_lysozyme2"/>
    <property type="match status" value="1"/>
</dbReference>